<protein>
    <submittedName>
        <fullName evidence="3">Glyoxalase/Bleomycin resistance /Dioxygenase superfamily protein</fullName>
    </submittedName>
</protein>
<evidence type="ECO:0000256" key="1">
    <source>
        <dbReference type="ARBA" id="ARBA00022723"/>
    </source>
</evidence>
<dbReference type="GO" id="GO:0004462">
    <property type="term" value="F:lactoylglutathione lyase activity"/>
    <property type="evidence" value="ECO:0007669"/>
    <property type="project" value="InterPro"/>
</dbReference>
<dbReference type="EMBL" id="LANP01000020">
    <property type="protein sequence ID" value="KJV55573.1"/>
    <property type="molecule type" value="Genomic_DNA"/>
</dbReference>
<evidence type="ECO:0000313" key="4">
    <source>
        <dbReference type="Proteomes" id="UP000033616"/>
    </source>
</evidence>
<keyword evidence="3" id="KW-0560">Oxidoreductase</keyword>
<dbReference type="OrthoDB" id="9785698at2"/>
<dbReference type="RefSeq" id="WP_045797418.1">
    <property type="nucleotide sequence ID" value="NZ_LANP01000020.1"/>
</dbReference>
<dbReference type="InterPro" id="IPR029068">
    <property type="entry name" value="Glyas_Bleomycin-R_OHBP_Dase"/>
</dbReference>
<accession>A0A0F3MIJ5</accession>
<evidence type="ECO:0000259" key="2">
    <source>
        <dbReference type="PROSITE" id="PS51819"/>
    </source>
</evidence>
<sequence>MINGINHINISVADIERSFLFYKDIFGFNKPLCKSEGSAYFLAGNPDDPECLWFSLDLDRSSLRRPSLCNTHFAFSVNDENFEALCQHITQSGAKVFKDNTSPGKSLYFLDPDDHKCEIHVGDWRARIAAKKANPGNRKNVEWFV</sequence>
<keyword evidence="3" id="KW-0223">Dioxygenase</keyword>
<dbReference type="InterPro" id="IPR018146">
    <property type="entry name" value="Glyoxalase_1_CS"/>
</dbReference>
<dbReference type="PROSITE" id="PS00934">
    <property type="entry name" value="GLYOXALASE_I_1"/>
    <property type="match status" value="1"/>
</dbReference>
<evidence type="ECO:0000313" key="3">
    <source>
        <dbReference type="EMBL" id="KJV55573.1"/>
    </source>
</evidence>
<dbReference type="Gene3D" id="3.10.180.10">
    <property type="entry name" value="2,3-Dihydroxybiphenyl 1,2-Dioxygenase, domain 1"/>
    <property type="match status" value="1"/>
</dbReference>
<dbReference type="PROSITE" id="PS51819">
    <property type="entry name" value="VOC"/>
    <property type="match status" value="1"/>
</dbReference>
<comment type="caution">
    <text evidence="3">The sequence shown here is derived from an EMBL/GenBank/DDBJ whole genome shotgun (WGS) entry which is preliminary data.</text>
</comment>
<keyword evidence="4" id="KW-1185">Reference proteome</keyword>
<dbReference type="SUPFAM" id="SSF54593">
    <property type="entry name" value="Glyoxalase/Bleomycin resistance protein/Dihydroxybiphenyl dioxygenase"/>
    <property type="match status" value="1"/>
</dbReference>
<dbReference type="InterPro" id="IPR004360">
    <property type="entry name" value="Glyas_Fos-R_dOase_dom"/>
</dbReference>
<proteinExistence type="predicted"/>
<feature type="domain" description="VOC" evidence="2">
    <location>
        <begin position="4"/>
        <end position="122"/>
    </location>
</feature>
<keyword evidence="1" id="KW-0479">Metal-binding</keyword>
<dbReference type="Pfam" id="PF00903">
    <property type="entry name" value="Glyoxalase"/>
    <property type="match status" value="1"/>
</dbReference>
<dbReference type="PANTHER" id="PTHR36113">
    <property type="entry name" value="LYASE, PUTATIVE-RELATED-RELATED"/>
    <property type="match status" value="1"/>
</dbReference>
<dbReference type="Proteomes" id="UP000033616">
    <property type="component" value="Unassembled WGS sequence"/>
</dbReference>
<organism evidence="3 4">
    <name type="scientific">Orientia chuto str. Dubai</name>
    <dbReference type="NCBI Taxonomy" id="1359168"/>
    <lineage>
        <taxon>Bacteria</taxon>
        <taxon>Pseudomonadati</taxon>
        <taxon>Pseudomonadota</taxon>
        <taxon>Alphaproteobacteria</taxon>
        <taxon>Rickettsiales</taxon>
        <taxon>Rickettsiaceae</taxon>
        <taxon>Rickettsieae</taxon>
        <taxon>Orientia</taxon>
    </lineage>
</organism>
<dbReference type="PATRIC" id="fig|1359168.3.peg.442"/>
<dbReference type="GO" id="GO:0051213">
    <property type="term" value="F:dioxygenase activity"/>
    <property type="evidence" value="ECO:0007669"/>
    <property type="project" value="UniProtKB-KW"/>
</dbReference>
<dbReference type="AlphaFoldDB" id="A0A0F3MIJ5"/>
<reference evidence="3 4" key="1">
    <citation type="submission" date="2015-02" db="EMBL/GenBank/DDBJ databases">
        <title>Genome Sequencing of Rickettsiales.</title>
        <authorList>
            <person name="Daugherty S.C."/>
            <person name="Su Q."/>
            <person name="Abolude K."/>
            <person name="Beier-Sexton M."/>
            <person name="Carlyon J.A."/>
            <person name="Carter R."/>
            <person name="Day N.P."/>
            <person name="Dumler S.J."/>
            <person name="Dyachenko V."/>
            <person name="Godinez A."/>
            <person name="Kurtti T.J."/>
            <person name="Lichay M."/>
            <person name="Mullins K.E."/>
            <person name="Ott S."/>
            <person name="Pappas-Brown V."/>
            <person name="Paris D.H."/>
            <person name="Patel P."/>
            <person name="Richards A.L."/>
            <person name="Sadzewicz L."/>
            <person name="Sears K."/>
            <person name="Seidman D."/>
            <person name="Sengamalay N."/>
            <person name="Stenos J."/>
            <person name="Tallon L.J."/>
            <person name="Vincent G."/>
            <person name="Fraser C.M."/>
            <person name="Munderloh U."/>
            <person name="Dunning-Hotopp J.C."/>
        </authorList>
    </citation>
    <scope>NUCLEOTIDE SEQUENCE [LARGE SCALE GENOMIC DNA]</scope>
    <source>
        <strain evidence="3 4">Fuller</strain>
    </source>
</reference>
<gene>
    <name evidence="3" type="ORF">OCHUTO_0793</name>
</gene>
<dbReference type="InterPro" id="IPR037523">
    <property type="entry name" value="VOC_core"/>
</dbReference>
<name>A0A0F3MIJ5_9RICK</name>
<dbReference type="GO" id="GO:0046872">
    <property type="term" value="F:metal ion binding"/>
    <property type="evidence" value="ECO:0007669"/>
    <property type="project" value="UniProtKB-KW"/>
</dbReference>
<dbReference type="PANTHER" id="PTHR36113:SF6">
    <property type="entry name" value="FOSFOMYCIN RESISTANCE PROTEIN FOSX"/>
    <property type="match status" value="1"/>
</dbReference>
<dbReference type="STRING" id="1359168.OCHUTO_0793"/>
<dbReference type="InterPro" id="IPR051332">
    <property type="entry name" value="Fosfomycin_Res_Enzymes"/>
</dbReference>